<dbReference type="PANTHER" id="PTHR21363:SF0">
    <property type="entry name" value="PREPHENATE DEHYDROGENASE [NADP(+)]"/>
    <property type="match status" value="1"/>
</dbReference>
<dbReference type="InterPro" id="IPR003099">
    <property type="entry name" value="Prephen_DH"/>
</dbReference>
<evidence type="ECO:0000256" key="3">
    <source>
        <dbReference type="ARBA" id="ARBA00029440"/>
    </source>
</evidence>
<evidence type="ECO:0000259" key="4">
    <source>
        <dbReference type="PROSITE" id="PS51176"/>
    </source>
</evidence>
<proteinExistence type="inferred from homology"/>
<evidence type="ECO:0000256" key="1">
    <source>
        <dbReference type="ARBA" id="ARBA00007964"/>
    </source>
</evidence>
<accession>A0A9D2G2F4</accession>
<dbReference type="SUPFAM" id="SSF48179">
    <property type="entry name" value="6-phosphogluconate dehydrogenase C-terminal domain-like"/>
    <property type="match status" value="1"/>
</dbReference>
<dbReference type="Proteomes" id="UP000824106">
    <property type="component" value="Unassembled WGS sequence"/>
</dbReference>
<sequence length="297" mass="33500">MRKTLKIAIVGLGVIGGSFALALKKQKEFPVYLMGIDHDPNTLNQALRKGAIDYGETNNQNILQQADLVIITLYPTDVVDFIKTHRKEFKEGAILTDTTGVKGHLVDQILPIIPEKVDFIFGHPMAGKESQGFEYADGDVFEEANYLITPIESNKQENIKFLTTILKTIGFKRVSEVNPQLHDEMIAFVSQLCHILAVSLINSDESGRETAEFVGDTYRELTRIAKINAPLWCELFLYNKKELLKAMENFQDQFNLLKIAIEKEDHTALTDLLTEATSRRKELEQADLKLQSATSKE</sequence>
<organism evidence="5 6">
    <name type="scientific">Candidatus Atopostipes pullistercoris</name>
    <dbReference type="NCBI Taxonomy" id="2838467"/>
    <lineage>
        <taxon>Bacteria</taxon>
        <taxon>Bacillati</taxon>
        <taxon>Bacillota</taxon>
        <taxon>Bacilli</taxon>
        <taxon>Lactobacillales</taxon>
        <taxon>Carnobacteriaceae</taxon>
        <taxon>Atopostipes</taxon>
    </lineage>
</organism>
<dbReference type="PROSITE" id="PS51176">
    <property type="entry name" value="PDH_ADH"/>
    <property type="match status" value="1"/>
</dbReference>
<dbReference type="AlphaFoldDB" id="A0A9D2G2F4"/>
<keyword evidence="2" id="KW-0560">Oxidoreductase</keyword>
<feature type="domain" description="Prephenate/arogenate dehydrogenase" evidence="4">
    <location>
        <begin position="5"/>
        <end position="291"/>
    </location>
</feature>
<dbReference type="InterPro" id="IPR008927">
    <property type="entry name" value="6-PGluconate_DH-like_C_sf"/>
</dbReference>
<evidence type="ECO:0000313" key="6">
    <source>
        <dbReference type="Proteomes" id="UP000824106"/>
    </source>
</evidence>
<dbReference type="InterPro" id="IPR046826">
    <property type="entry name" value="PDH_N"/>
</dbReference>
<dbReference type="EMBL" id="DXAZ01000101">
    <property type="protein sequence ID" value="HIZ71373.1"/>
    <property type="molecule type" value="Genomic_DNA"/>
</dbReference>
<comment type="similarity">
    <text evidence="1">Belongs to the prephenate/arogenate dehydrogenase family.</text>
</comment>
<reference evidence="5" key="2">
    <citation type="submission" date="2021-04" db="EMBL/GenBank/DDBJ databases">
        <authorList>
            <person name="Gilroy R."/>
        </authorList>
    </citation>
    <scope>NUCLEOTIDE SEQUENCE</scope>
    <source>
        <strain evidence="5">CHK169-4300</strain>
    </source>
</reference>
<dbReference type="Pfam" id="PF02153">
    <property type="entry name" value="PDH_N"/>
    <property type="match status" value="1"/>
</dbReference>
<dbReference type="SUPFAM" id="SSF51735">
    <property type="entry name" value="NAD(P)-binding Rossmann-fold domains"/>
    <property type="match status" value="1"/>
</dbReference>
<dbReference type="InterPro" id="IPR050812">
    <property type="entry name" value="Preph/Arog_dehydrog"/>
</dbReference>
<name>A0A9D2G2F4_9LACT</name>
<reference evidence="5" key="1">
    <citation type="journal article" date="2021" name="PeerJ">
        <title>Extensive microbial diversity within the chicken gut microbiome revealed by metagenomics and culture.</title>
        <authorList>
            <person name="Gilroy R."/>
            <person name="Ravi A."/>
            <person name="Getino M."/>
            <person name="Pursley I."/>
            <person name="Horton D.L."/>
            <person name="Alikhan N.F."/>
            <person name="Baker D."/>
            <person name="Gharbi K."/>
            <person name="Hall N."/>
            <person name="Watson M."/>
            <person name="Adriaenssens E.M."/>
            <person name="Foster-Nyarko E."/>
            <person name="Jarju S."/>
            <person name="Secka A."/>
            <person name="Antonio M."/>
            <person name="Oren A."/>
            <person name="Chaudhuri R.R."/>
            <person name="La Ragione R."/>
            <person name="Hildebrand F."/>
            <person name="Pallen M.J."/>
        </authorList>
    </citation>
    <scope>NUCLEOTIDE SEQUENCE</scope>
    <source>
        <strain evidence="5">CHK169-4300</strain>
    </source>
</reference>
<evidence type="ECO:0000313" key="5">
    <source>
        <dbReference type="EMBL" id="HIZ71373.1"/>
    </source>
</evidence>
<dbReference type="InterPro" id="IPR046825">
    <property type="entry name" value="PDH_C"/>
</dbReference>
<evidence type="ECO:0000256" key="2">
    <source>
        <dbReference type="ARBA" id="ARBA00023002"/>
    </source>
</evidence>
<dbReference type="Gene3D" id="3.40.50.720">
    <property type="entry name" value="NAD(P)-binding Rossmann-like Domain"/>
    <property type="match status" value="1"/>
</dbReference>
<dbReference type="GO" id="GO:0070403">
    <property type="term" value="F:NAD+ binding"/>
    <property type="evidence" value="ECO:0007669"/>
    <property type="project" value="InterPro"/>
</dbReference>
<dbReference type="InterPro" id="IPR036291">
    <property type="entry name" value="NAD(P)-bd_dom_sf"/>
</dbReference>
<dbReference type="GO" id="GO:0004665">
    <property type="term" value="F:prephenate dehydrogenase (NADP+) activity"/>
    <property type="evidence" value="ECO:0007669"/>
    <property type="project" value="InterPro"/>
</dbReference>
<gene>
    <name evidence="5" type="ORF">H9808_06375</name>
</gene>
<comment type="pathway">
    <text evidence="3">Amino-acid biosynthesis.</text>
</comment>
<dbReference type="GO" id="GO:0006571">
    <property type="term" value="P:tyrosine biosynthetic process"/>
    <property type="evidence" value="ECO:0007669"/>
    <property type="project" value="InterPro"/>
</dbReference>
<dbReference type="Pfam" id="PF20463">
    <property type="entry name" value="PDH_C"/>
    <property type="match status" value="1"/>
</dbReference>
<dbReference type="GO" id="GO:0008977">
    <property type="term" value="F:prephenate dehydrogenase (NAD+) activity"/>
    <property type="evidence" value="ECO:0007669"/>
    <property type="project" value="InterPro"/>
</dbReference>
<dbReference type="Gene3D" id="1.10.3660.10">
    <property type="entry name" value="6-phosphogluconate dehydrogenase C-terminal like domain"/>
    <property type="match status" value="1"/>
</dbReference>
<dbReference type="PANTHER" id="PTHR21363">
    <property type="entry name" value="PREPHENATE DEHYDROGENASE"/>
    <property type="match status" value="1"/>
</dbReference>
<protein>
    <submittedName>
        <fullName evidence="5">Prephenate dehydrogenase</fullName>
    </submittedName>
</protein>
<comment type="caution">
    <text evidence="5">The sequence shown here is derived from an EMBL/GenBank/DDBJ whole genome shotgun (WGS) entry which is preliminary data.</text>
</comment>